<dbReference type="InterPro" id="IPR014001">
    <property type="entry name" value="Helicase_ATP-bd"/>
</dbReference>
<dbReference type="SUPFAM" id="SSF53335">
    <property type="entry name" value="S-adenosyl-L-methionine-dependent methyltransferases"/>
    <property type="match status" value="1"/>
</dbReference>
<dbReference type="Pfam" id="PF00271">
    <property type="entry name" value="Helicase_C"/>
    <property type="match status" value="1"/>
</dbReference>
<dbReference type="GO" id="GO:0032259">
    <property type="term" value="P:methylation"/>
    <property type="evidence" value="ECO:0007669"/>
    <property type="project" value="UniProtKB-KW"/>
</dbReference>
<dbReference type="SUPFAM" id="SSF52540">
    <property type="entry name" value="P-loop containing nucleoside triphosphate hydrolases"/>
    <property type="match status" value="2"/>
</dbReference>
<dbReference type="InterPro" id="IPR027417">
    <property type="entry name" value="P-loop_NTPase"/>
</dbReference>
<keyword evidence="2" id="KW-0808">Transferase</keyword>
<dbReference type="PANTHER" id="PTHR45766">
    <property type="entry name" value="DNA ANNEALING HELICASE AND ENDONUCLEASE ZRANB3 FAMILY MEMBER"/>
    <property type="match status" value="1"/>
</dbReference>
<reference evidence="5 6" key="1">
    <citation type="submission" date="2017-04" db="EMBL/GenBank/DDBJ databases">
        <title>Long-term genomic coevolution of host-parasite interaction in the natural environment.</title>
        <authorList>
            <person name="Laanto E."/>
            <person name="Hoikkala V."/>
            <person name="Ravantti J."/>
            <person name="Sundberg L.-R."/>
        </authorList>
    </citation>
    <scope>NUCLEOTIDE SEQUENCE [LARGE SCALE GENOMIC DNA]</scope>
</reference>
<dbReference type="InterPro" id="IPR001650">
    <property type="entry name" value="Helicase_C-like"/>
</dbReference>
<dbReference type="SMART" id="SM00487">
    <property type="entry name" value="DEXDc"/>
    <property type="match status" value="1"/>
</dbReference>
<dbReference type="EMBL" id="KY951964">
    <property type="protein sequence ID" value="ASD51706.1"/>
    <property type="molecule type" value="Genomic_DNA"/>
</dbReference>
<keyword evidence="3" id="KW-0378">Hydrolase</keyword>
<organism evidence="5 6">
    <name type="scientific">Flavobacterium phage FCV-11</name>
    <dbReference type="NCBI Taxonomy" id="1983585"/>
    <lineage>
        <taxon>Viruses</taxon>
        <taxon>Duplodnaviria</taxon>
        <taxon>Heunggongvirae</taxon>
        <taxon>Uroviricota</taxon>
        <taxon>Caudoviricetes</taxon>
        <taxon>Ficleduovirus</taxon>
        <taxon>Ficleduovirus FCV1</taxon>
    </lineage>
</organism>
<dbReference type="PRINTS" id="PR00508">
    <property type="entry name" value="S21N4MTFRASE"/>
</dbReference>
<evidence type="ECO:0000313" key="6">
    <source>
        <dbReference type="Proteomes" id="UP000222438"/>
    </source>
</evidence>
<name>A0A218M4Z8_9CAUD</name>
<dbReference type="Pfam" id="PF01555">
    <property type="entry name" value="N6_N4_Mtase"/>
    <property type="match status" value="1"/>
</dbReference>
<sequence>MSKEYSKFLESKRKTFIDSGFEIDENELNDDLFGFQKYSVKIALRKGKFALFFDCGLGKTLMQLSWADAVFKQTKKKVLILAPLAVVEQTKLEALKFGISLDCFDIFNYEQLKNIENINQYSGVVLDESSILKGRDGKLSSLIIETFKYTPYKLACTATPSPNDHMELGQHSEFLGAMSYLEMLAMFFVHDGGETSKWRLRKHAKDPFWKYVCTWSMACDKPNTLGFDVDGYDLPEIEFIEHIIPVDNNTDNLFGDAAVSATDFHKDLNRSFDKRIEKTIELVNSNNDQWLVWGLKNNETDALSKLLDDSINVQGSDSAEYKAKYLNGFAKKEFKTLITKTSIASFGMNYQQCYQMVFTSYDFKFEQFYQSVRRCYRFGQKNKVYVHILIPESQISVRNSILEKQKRHFEMIQEMAKYSSESDYKSSKSKVKIMNKEINTDHYHLINGDCVQESKKLPDNCADISIFSPPFADLYVYSDKEEDMGNVSDYKQFEEHFKFLIPEIKRILKPGRICAIHCMDLPIQKGKEGFVGLRDFSGMLINWFTDQGFVYHARTTIWKNPVTEMQRTKAVGLLHKTIKKDSVMSRVGIPDYILFFRNDGGNQIPIKHQDSNPDKPDYLPVDLWQKYASPVWYDIDYSRTLQYRSGRDGNDEKHIAPLQLDTIERVLHLYSNEGETVFSPFGGIGSEGCCAIKMNRKSISIELKESYFALNAKNHRDFVSEKKCTLTLF</sequence>
<dbReference type="InterPro" id="IPR002941">
    <property type="entry name" value="DNA_methylase_N4/N6"/>
</dbReference>
<dbReference type="PANTHER" id="PTHR45766:SF6">
    <property type="entry name" value="SWI_SNF-RELATED MATRIX-ASSOCIATED ACTIN-DEPENDENT REGULATOR OF CHROMATIN SUBFAMILY A-LIKE PROTEIN 1"/>
    <property type="match status" value="1"/>
</dbReference>
<dbReference type="GO" id="GO:0016787">
    <property type="term" value="F:hydrolase activity"/>
    <property type="evidence" value="ECO:0007669"/>
    <property type="project" value="UniProtKB-KW"/>
</dbReference>
<dbReference type="GO" id="GO:0003677">
    <property type="term" value="F:DNA binding"/>
    <property type="evidence" value="ECO:0007669"/>
    <property type="project" value="InterPro"/>
</dbReference>
<accession>A0A218M4Z8</accession>
<dbReference type="InterPro" id="IPR029063">
    <property type="entry name" value="SAM-dependent_MTases_sf"/>
</dbReference>
<proteinExistence type="predicted"/>
<dbReference type="InterPro" id="IPR001091">
    <property type="entry name" value="RM_Methyltransferase"/>
</dbReference>
<dbReference type="GO" id="GO:0008170">
    <property type="term" value="F:N-methyltransferase activity"/>
    <property type="evidence" value="ECO:0007669"/>
    <property type="project" value="InterPro"/>
</dbReference>
<keyword evidence="1" id="KW-0489">Methyltransferase</keyword>
<evidence type="ECO:0000256" key="3">
    <source>
        <dbReference type="ARBA" id="ARBA00022801"/>
    </source>
</evidence>
<feature type="domain" description="Helicase ATP-binding" evidence="4">
    <location>
        <begin position="28"/>
        <end position="196"/>
    </location>
</feature>
<protein>
    <recommendedName>
        <fullName evidence="4">Helicase ATP-binding domain-containing protein</fullName>
    </recommendedName>
</protein>
<dbReference type="Gene3D" id="3.40.50.150">
    <property type="entry name" value="Vaccinia Virus protein VP39"/>
    <property type="match status" value="1"/>
</dbReference>
<dbReference type="Gene3D" id="3.40.50.300">
    <property type="entry name" value="P-loop containing nucleotide triphosphate hydrolases"/>
    <property type="match status" value="2"/>
</dbReference>
<evidence type="ECO:0000313" key="5">
    <source>
        <dbReference type="EMBL" id="ASD51706.1"/>
    </source>
</evidence>
<evidence type="ECO:0000259" key="4">
    <source>
        <dbReference type="SMART" id="SM00487"/>
    </source>
</evidence>
<evidence type="ECO:0000256" key="1">
    <source>
        <dbReference type="ARBA" id="ARBA00022603"/>
    </source>
</evidence>
<dbReference type="Proteomes" id="UP000222438">
    <property type="component" value="Segment"/>
</dbReference>
<evidence type="ECO:0000256" key="2">
    <source>
        <dbReference type="ARBA" id="ARBA00022679"/>
    </source>
</evidence>